<dbReference type="AlphaFoldDB" id="A0A5B8V3V8"/>
<keyword evidence="2" id="KW-1185">Reference proteome</keyword>
<gene>
    <name evidence="1" type="ORF">FRZ67_01610</name>
</gene>
<proteinExistence type="predicted"/>
<dbReference type="Proteomes" id="UP000321533">
    <property type="component" value="Chromosome"/>
</dbReference>
<sequence length="117" mass="13063">MKRENLIDEAMALTPAIRYVATYINGDLLLKERSGIIGNSSSESDKYEELIVNPALLKLTTQRGNIDCGGLNYIIIRYNNFFVMLFPVEGGHVNFGFEPDANPFNWIGPISSLLGKH</sequence>
<name>A0A5B8V3V8_9BACT</name>
<reference evidence="1 2" key="1">
    <citation type="journal article" date="2016" name="Int. J. Syst. Evol. Microbiol.">
        <title>Panacibacter ginsenosidivorans gen. nov., sp. nov., with ginsenoside converting activity isolated from soil of a ginseng field.</title>
        <authorList>
            <person name="Siddiqi M.Z."/>
            <person name="Muhammad Shafi S."/>
            <person name="Choi K.D."/>
            <person name="Im W.T."/>
        </authorList>
    </citation>
    <scope>NUCLEOTIDE SEQUENCE [LARGE SCALE GENOMIC DNA]</scope>
    <source>
        <strain evidence="1 2">Gsoil1550</strain>
    </source>
</reference>
<evidence type="ECO:0000313" key="1">
    <source>
        <dbReference type="EMBL" id="QEC66064.1"/>
    </source>
</evidence>
<dbReference type="RefSeq" id="WP_147187864.1">
    <property type="nucleotide sequence ID" value="NZ_CP042435.1"/>
</dbReference>
<evidence type="ECO:0000313" key="2">
    <source>
        <dbReference type="Proteomes" id="UP000321533"/>
    </source>
</evidence>
<protein>
    <submittedName>
        <fullName evidence="1">Uncharacterized protein</fullName>
    </submittedName>
</protein>
<accession>A0A5B8V3V8</accession>
<dbReference type="EMBL" id="CP042435">
    <property type="protein sequence ID" value="QEC66064.1"/>
    <property type="molecule type" value="Genomic_DNA"/>
</dbReference>
<organism evidence="1 2">
    <name type="scientific">Panacibacter ginsenosidivorans</name>
    <dbReference type="NCBI Taxonomy" id="1813871"/>
    <lineage>
        <taxon>Bacteria</taxon>
        <taxon>Pseudomonadati</taxon>
        <taxon>Bacteroidota</taxon>
        <taxon>Chitinophagia</taxon>
        <taxon>Chitinophagales</taxon>
        <taxon>Chitinophagaceae</taxon>
        <taxon>Panacibacter</taxon>
    </lineage>
</organism>
<dbReference type="OrthoDB" id="678049at2"/>
<dbReference type="KEGG" id="pgin:FRZ67_01610"/>